<evidence type="ECO:0000313" key="6">
    <source>
        <dbReference type="EMBL" id="CAG9857136.1"/>
    </source>
</evidence>
<evidence type="ECO:0000313" key="7">
    <source>
        <dbReference type="Proteomes" id="UP001153712"/>
    </source>
</evidence>
<protein>
    <recommendedName>
        <fullName evidence="8">Mitotic-spindle organizing protein 1</fullName>
    </recommendedName>
</protein>
<dbReference type="GO" id="GO:0005819">
    <property type="term" value="C:spindle"/>
    <property type="evidence" value="ECO:0007669"/>
    <property type="project" value="UniProtKB-SubCell"/>
</dbReference>
<keyword evidence="5" id="KW-0206">Cytoskeleton</keyword>
<dbReference type="OrthoDB" id="10064769at2759"/>
<name>A0A9N9XM17_PHYSR</name>
<evidence type="ECO:0000256" key="2">
    <source>
        <dbReference type="ARBA" id="ARBA00004300"/>
    </source>
</evidence>
<dbReference type="GO" id="GO:0005813">
    <property type="term" value="C:centrosome"/>
    <property type="evidence" value="ECO:0007669"/>
    <property type="project" value="UniProtKB-SubCell"/>
</dbReference>
<gene>
    <name evidence="6" type="ORF">PHYEVI_LOCUS3547</name>
</gene>
<dbReference type="Proteomes" id="UP001153712">
    <property type="component" value="Chromosome 13"/>
</dbReference>
<proteinExistence type="inferred from homology"/>
<evidence type="ECO:0000256" key="5">
    <source>
        <dbReference type="ARBA" id="ARBA00023212"/>
    </source>
</evidence>
<comment type="similarity">
    <text evidence="3">Belongs to the MOZART2 family.</text>
</comment>
<evidence type="ECO:0008006" key="8">
    <source>
        <dbReference type="Google" id="ProtNLM"/>
    </source>
</evidence>
<dbReference type="Pfam" id="PF12926">
    <property type="entry name" value="MOZART2"/>
    <property type="match status" value="1"/>
</dbReference>
<evidence type="ECO:0000256" key="1">
    <source>
        <dbReference type="ARBA" id="ARBA00004186"/>
    </source>
</evidence>
<organism evidence="6 7">
    <name type="scientific">Phyllotreta striolata</name>
    <name type="common">Striped flea beetle</name>
    <name type="synonym">Crioceris striolata</name>
    <dbReference type="NCBI Taxonomy" id="444603"/>
    <lineage>
        <taxon>Eukaryota</taxon>
        <taxon>Metazoa</taxon>
        <taxon>Ecdysozoa</taxon>
        <taxon>Arthropoda</taxon>
        <taxon>Hexapoda</taxon>
        <taxon>Insecta</taxon>
        <taxon>Pterygota</taxon>
        <taxon>Neoptera</taxon>
        <taxon>Endopterygota</taxon>
        <taxon>Coleoptera</taxon>
        <taxon>Polyphaga</taxon>
        <taxon>Cucujiformia</taxon>
        <taxon>Chrysomeloidea</taxon>
        <taxon>Chrysomelidae</taxon>
        <taxon>Galerucinae</taxon>
        <taxon>Alticini</taxon>
        <taxon>Phyllotreta</taxon>
    </lineage>
</organism>
<keyword evidence="4" id="KW-0963">Cytoplasm</keyword>
<keyword evidence="7" id="KW-1185">Reference proteome</keyword>
<comment type="subcellular location">
    <subcellularLocation>
        <location evidence="2">Cytoplasm</location>
        <location evidence="2">Cytoskeleton</location>
        <location evidence="2">Microtubule organizing center</location>
        <location evidence="2">Centrosome</location>
    </subcellularLocation>
    <subcellularLocation>
        <location evidence="1">Cytoplasm</location>
        <location evidence="1">Cytoskeleton</location>
        <location evidence="1">Spindle</location>
    </subcellularLocation>
</comment>
<dbReference type="AlphaFoldDB" id="A0A9N9XM17"/>
<evidence type="ECO:0000256" key="4">
    <source>
        <dbReference type="ARBA" id="ARBA00022490"/>
    </source>
</evidence>
<evidence type="ECO:0000256" key="3">
    <source>
        <dbReference type="ARBA" id="ARBA00007286"/>
    </source>
</evidence>
<accession>A0A9N9XM17</accession>
<sequence>MDDLRLRPHQKELQELGELAGVSMSPKVFKLIMELLNMGHSPDTVYSILKIIIKSAPSSNEENLEESH</sequence>
<reference evidence="6" key="1">
    <citation type="submission" date="2022-01" db="EMBL/GenBank/DDBJ databases">
        <authorList>
            <person name="King R."/>
        </authorList>
    </citation>
    <scope>NUCLEOTIDE SEQUENCE</scope>
</reference>
<dbReference type="InterPro" id="IPR024332">
    <property type="entry name" value="MOZART2"/>
</dbReference>
<dbReference type="EMBL" id="OU900106">
    <property type="protein sequence ID" value="CAG9857136.1"/>
    <property type="molecule type" value="Genomic_DNA"/>
</dbReference>